<feature type="domain" description="Bacterial bifunctional deaminase-reductase C-terminal" evidence="1">
    <location>
        <begin position="2"/>
        <end position="51"/>
    </location>
</feature>
<dbReference type="InterPro" id="IPR002734">
    <property type="entry name" value="RibDG_C"/>
</dbReference>
<dbReference type="InterPro" id="IPR024072">
    <property type="entry name" value="DHFR-like_dom_sf"/>
</dbReference>
<dbReference type="Gene3D" id="3.40.430.10">
    <property type="entry name" value="Dihydrofolate Reductase, subunit A"/>
    <property type="match status" value="1"/>
</dbReference>
<evidence type="ECO:0000313" key="2">
    <source>
        <dbReference type="EMBL" id="SHK06331.1"/>
    </source>
</evidence>
<dbReference type="EMBL" id="FRAP01000002">
    <property type="protein sequence ID" value="SHK06331.1"/>
    <property type="molecule type" value="Genomic_DNA"/>
</dbReference>
<gene>
    <name evidence="2" type="ORF">SAMN05443637_102220</name>
</gene>
<dbReference type="STRING" id="1848.SAMN05443637_102220"/>
<name>A0A1M6PEI6_PSETH</name>
<dbReference type="PROSITE" id="PS51257">
    <property type="entry name" value="PROKAR_LIPOPROTEIN"/>
    <property type="match status" value="1"/>
</dbReference>
<dbReference type="SUPFAM" id="SSF53597">
    <property type="entry name" value="Dihydrofolate reductase-like"/>
    <property type="match status" value="1"/>
</dbReference>
<accession>A0A1M6PEI6</accession>
<dbReference type="Pfam" id="PF01872">
    <property type="entry name" value="RibD_C"/>
    <property type="match status" value="1"/>
</dbReference>
<dbReference type="GO" id="GO:0009231">
    <property type="term" value="P:riboflavin biosynthetic process"/>
    <property type="evidence" value="ECO:0007669"/>
    <property type="project" value="InterPro"/>
</dbReference>
<evidence type="ECO:0000313" key="3">
    <source>
        <dbReference type="Proteomes" id="UP000184363"/>
    </source>
</evidence>
<proteinExistence type="predicted"/>
<dbReference type="AlphaFoldDB" id="A0A1M6PEI6"/>
<dbReference type="GO" id="GO:0008703">
    <property type="term" value="F:5-amino-6-(5-phosphoribosylamino)uracil reductase activity"/>
    <property type="evidence" value="ECO:0007669"/>
    <property type="project" value="InterPro"/>
</dbReference>
<organism evidence="2 3">
    <name type="scientific">Pseudonocardia thermophila</name>
    <dbReference type="NCBI Taxonomy" id="1848"/>
    <lineage>
        <taxon>Bacteria</taxon>
        <taxon>Bacillati</taxon>
        <taxon>Actinomycetota</taxon>
        <taxon>Actinomycetes</taxon>
        <taxon>Pseudonocardiales</taxon>
        <taxon>Pseudonocardiaceae</taxon>
        <taxon>Pseudonocardia</taxon>
    </lineage>
</organism>
<evidence type="ECO:0000259" key="1">
    <source>
        <dbReference type="Pfam" id="PF01872"/>
    </source>
</evidence>
<sequence>MRSLHAAGLVDHLVLVIHPITLGCGARLFEGPAPLTRFALVRSVATPSGLVIAHYDRRG</sequence>
<reference evidence="2 3" key="1">
    <citation type="submission" date="2016-11" db="EMBL/GenBank/DDBJ databases">
        <authorList>
            <person name="Jaros S."/>
            <person name="Januszkiewicz K."/>
            <person name="Wedrychowicz H."/>
        </authorList>
    </citation>
    <scope>NUCLEOTIDE SEQUENCE [LARGE SCALE GENOMIC DNA]</scope>
    <source>
        <strain evidence="2 3">DSM 43832</strain>
    </source>
</reference>
<protein>
    <submittedName>
        <fullName evidence="2">RibD C-terminal domain-containing protein</fullName>
    </submittedName>
</protein>
<keyword evidence="3" id="KW-1185">Reference proteome</keyword>
<dbReference type="Proteomes" id="UP000184363">
    <property type="component" value="Unassembled WGS sequence"/>
</dbReference>